<name>A0A1E5BFE7_9VIBR</name>
<organism evidence="2 3">
    <name type="scientific">Vibrio genomosp. F10 str. ZF-129</name>
    <dbReference type="NCBI Taxonomy" id="1187848"/>
    <lineage>
        <taxon>Bacteria</taxon>
        <taxon>Pseudomonadati</taxon>
        <taxon>Pseudomonadota</taxon>
        <taxon>Gammaproteobacteria</taxon>
        <taxon>Vibrionales</taxon>
        <taxon>Vibrionaceae</taxon>
        <taxon>Vibrio</taxon>
    </lineage>
</organism>
<evidence type="ECO:0000313" key="2">
    <source>
        <dbReference type="EMBL" id="OEE34435.1"/>
    </source>
</evidence>
<protein>
    <submittedName>
        <fullName evidence="2">Uncharacterized protein</fullName>
    </submittedName>
</protein>
<evidence type="ECO:0000313" key="3">
    <source>
        <dbReference type="Proteomes" id="UP000094741"/>
    </source>
</evidence>
<dbReference type="AlphaFoldDB" id="A0A1E5BFE7"/>
<keyword evidence="1" id="KW-0812">Transmembrane</keyword>
<keyword evidence="1" id="KW-1133">Transmembrane helix</keyword>
<accession>A0A1E5BFE7</accession>
<dbReference type="EMBL" id="AJYQ02000091">
    <property type="protein sequence ID" value="OEE34435.1"/>
    <property type="molecule type" value="Genomic_DNA"/>
</dbReference>
<feature type="transmembrane region" description="Helical" evidence="1">
    <location>
        <begin position="57"/>
        <end position="79"/>
    </location>
</feature>
<gene>
    <name evidence="2" type="ORF">A1QO_07915</name>
</gene>
<dbReference type="Proteomes" id="UP000094741">
    <property type="component" value="Unassembled WGS sequence"/>
</dbReference>
<feature type="transmembrane region" description="Helical" evidence="1">
    <location>
        <begin position="23"/>
        <end position="45"/>
    </location>
</feature>
<keyword evidence="1" id="KW-0472">Membrane</keyword>
<proteinExistence type="predicted"/>
<sequence length="119" mass="13755">MEIKIPDEIIQTVITFLVGSPKVLATLVLSWISGHMWSYIVFTYFREKNKSEGFFDGWLGKTALGLFWFSLIMLPIYYLVHASFTIEYENILSVLITTILYSYVVQAIIFIAITLFKRG</sequence>
<evidence type="ECO:0000256" key="1">
    <source>
        <dbReference type="SAM" id="Phobius"/>
    </source>
</evidence>
<reference evidence="2 3" key="1">
    <citation type="journal article" date="2012" name="Science">
        <title>Ecological populations of bacteria act as socially cohesive units of antibiotic production and resistance.</title>
        <authorList>
            <person name="Cordero O.X."/>
            <person name="Wildschutte H."/>
            <person name="Kirkup B."/>
            <person name="Proehl S."/>
            <person name="Ngo L."/>
            <person name="Hussain F."/>
            <person name="Le Roux F."/>
            <person name="Mincer T."/>
            <person name="Polz M.F."/>
        </authorList>
    </citation>
    <scope>NUCLEOTIDE SEQUENCE [LARGE SCALE GENOMIC DNA]</scope>
    <source>
        <strain evidence="2 3">ZF-129</strain>
    </source>
</reference>
<feature type="transmembrane region" description="Helical" evidence="1">
    <location>
        <begin position="91"/>
        <end position="116"/>
    </location>
</feature>
<comment type="caution">
    <text evidence="2">The sequence shown here is derived from an EMBL/GenBank/DDBJ whole genome shotgun (WGS) entry which is preliminary data.</text>
</comment>